<dbReference type="EMBL" id="BMAW01076928">
    <property type="protein sequence ID" value="GFU03824.1"/>
    <property type="molecule type" value="Genomic_DNA"/>
</dbReference>
<evidence type="ECO:0000313" key="1">
    <source>
        <dbReference type="EMBL" id="GFU03824.1"/>
    </source>
</evidence>
<name>A0A8X6Q7S3_NEPPI</name>
<reference evidence="1" key="1">
    <citation type="submission" date="2020-08" db="EMBL/GenBank/DDBJ databases">
        <title>Multicomponent nature underlies the extraordinary mechanical properties of spider dragline silk.</title>
        <authorList>
            <person name="Kono N."/>
            <person name="Nakamura H."/>
            <person name="Mori M."/>
            <person name="Yoshida Y."/>
            <person name="Ohtoshi R."/>
            <person name="Malay A.D."/>
            <person name="Moran D.A.P."/>
            <person name="Tomita M."/>
            <person name="Numata K."/>
            <person name="Arakawa K."/>
        </authorList>
    </citation>
    <scope>NUCLEOTIDE SEQUENCE</scope>
</reference>
<accession>A0A8X6Q7S3</accession>
<evidence type="ECO:0000313" key="2">
    <source>
        <dbReference type="Proteomes" id="UP000887013"/>
    </source>
</evidence>
<dbReference type="PANTHER" id="PTHR35348">
    <property type="entry name" value="TESTIS, PROSTATE AND PLACENTA-EXPRESSED PROTEIN"/>
    <property type="match status" value="1"/>
</dbReference>
<dbReference type="Pfam" id="PF22574">
    <property type="entry name" value="SPMIP8"/>
    <property type="match status" value="1"/>
</dbReference>
<comment type="caution">
    <text evidence="1">The sequence shown here is derived from an EMBL/GenBank/DDBJ whole genome shotgun (WGS) entry which is preliminary data.</text>
</comment>
<organism evidence="1 2">
    <name type="scientific">Nephila pilipes</name>
    <name type="common">Giant wood spider</name>
    <name type="synonym">Nephila maculata</name>
    <dbReference type="NCBI Taxonomy" id="299642"/>
    <lineage>
        <taxon>Eukaryota</taxon>
        <taxon>Metazoa</taxon>
        <taxon>Ecdysozoa</taxon>
        <taxon>Arthropoda</taxon>
        <taxon>Chelicerata</taxon>
        <taxon>Arachnida</taxon>
        <taxon>Araneae</taxon>
        <taxon>Araneomorphae</taxon>
        <taxon>Entelegynae</taxon>
        <taxon>Araneoidea</taxon>
        <taxon>Nephilidae</taxon>
        <taxon>Nephila</taxon>
    </lineage>
</organism>
<dbReference type="OrthoDB" id="9970246at2759"/>
<dbReference type="Proteomes" id="UP000887013">
    <property type="component" value="Unassembled WGS sequence"/>
</dbReference>
<dbReference type="InterPro" id="IPR034584">
    <property type="entry name" value="SPMIP8"/>
</dbReference>
<keyword evidence="2" id="KW-1185">Reference proteome</keyword>
<proteinExistence type="predicted"/>
<sequence length="87" mass="10362">MRRGHQEVNEHDFHKQKDLSKFPFYAQKYPSLERSHLCDVKRSLYNPSIPSMRKMDMDDAMHKLPDRHCRNTTLCTAGNLLYLKIRA</sequence>
<dbReference type="AlphaFoldDB" id="A0A8X6Q7S3"/>
<dbReference type="PANTHER" id="PTHR35348:SF1">
    <property type="entry name" value="TESTIS, PROSTATE AND PLACENTA-EXPRESSED PROTEIN"/>
    <property type="match status" value="1"/>
</dbReference>
<protein>
    <submittedName>
        <fullName evidence="1">Uncharacterized protein</fullName>
    </submittedName>
</protein>
<gene>
    <name evidence="1" type="primary">AVEN_174127_1</name>
    <name evidence="1" type="ORF">NPIL_394781</name>
</gene>